<evidence type="ECO:0000256" key="2">
    <source>
        <dbReference type="ARBA" id="ARBA00005236"/>
    </source>
</evidence>
<dbReference type="PANTHER" id="PTHR30489:SF0">
    <property type="entry name" value="LIPOPROTEIN-RELEASING SYSTEM TRANSMEMBRANE PROTEIN LOLE"/>
    <property type="match status" value="1"/>
</dbReference>
<feature type="transmembrane region" description="Helical" evidence="7">
    <location>
        <begin position="336"/>
        <end position="356"/>
    </location>
</feature>
<organism evidence="9 10">
    <name type="scientific">Streptomyces sedi</name>
    <dbReference type="NCBI Taxonomy" id="555059"/>
    <lineage>
        <taxon>Bacteria</taxon>
        <taxon>Bacillati</taxon>
        <taxon>Actinomycetota</taxon>
        <taxon>Actinomycetes</taxon>
        <taxon>Kitasatosporales</taxon>
        <taxon>Streptomycetaceae</taxon>
        <taxon>Streptomyces</taxon>
    </lineage>
</organism>
<dbReference type="RefSeq" id="WP_139641243.1">
    <property type="nucleotide sequence ID" value="NZ_BAAAZS010000125.1"/>
</dbReference>
<dbReference type="Pfam" id="PF02687">
    <property type="entry name" value="FtsX"/>
    <property type="match status" value="2"/>
</dbReference>
<comment type="caution">
    <text evidence="9">The sequence shown here is derived from an EMBL/GenBank/DDBJ whole genome shotgun (WGS) entry which is preliminary data.</text>
</comment>
<comment type="subcellular location">
    <subcellularLocation>
        <location evidence="1">Cell membrane</location>
        <topology evidence="1">Multi-pass membrane protein</topology>
    </subcellularLocation>
</comment>
<dbReference type="PANTHER" id="PTHR30489">
    <property type="entry name" value="LIPOPROTEIN-RELEASING SYSTEM TRANSMEMBRANE PROTEIN LOLE"/>
    <property type="match status" value="1"/>
</dbReference>
<dbReference type="AlphaFoldDB" id="A0A5C4VAA2"/>
<feature type="domain" description="ABC3 transporter permease C-terminal" evidence="8">
    <location>
        <begin position="203"/>
        <end position="318"/>
    </location>
</feature>
<feature type="domain" description="ABC3 transporter permease C-terminal" evidence="8">
    <location>
        <begin position="659"/>
        <end position="768"/>
    </location>
</feature>
<evidence type="ECO:0000256" key="6">
    <source>
        <dbReference type="ARBA" id="ARBA00023136"/>
    </source>
</evidence>
<dbReference type="GO" id="GO:0044874">
    <property type="term" value="P:lipoprotein localization to outer membrane"/>
    <property type="evidence" value="ECO:0007669"/>
    <property type="project" value="TreeGrafter"/>
</dbReference>
<sequence length="775" mass="81790">MSAGVRGWARDLWLGVRLSVTGGPSAWIRTSLTTVGIALGVTTLLLAASVPQVVKGGAEREDARSIFGNSVEERGDDTLLARGEGTEYHGVRISGMELQPDAGERTTAEPPPGLSAFPGPGEMVVSPALDRLLDSPEGELLAERMDMRRVGVIGDEGLVGSQELYFYAGVDDMPEQGALRIDGFGQSSDDGELHPALLLLILVIAVVLLMPVPILITTAARFGGERRDRRLAALRLVGADSGMTRRIAAGESLVGALLGVVAGGLLFLAVRPPLARISVDETSTFVEDIIPSPTLALIVLLAVPLLAVGTTLFAMRSIVVEPLGVVRQSRERPRRLLWRLVPGLLGAGLLALMLGGDFSGSGIAIVQAATGVMLLLVALTALLPWLVERVTGRLRGGPASWQLATRRLQLSSGPAVRAVSGIMVAVAGATALYMLFDGVRAENSVQTHADLERAQGDAHAGTTDRESIDRAVGEIEEIPDVETVLHYVESFGTLWRKGTEGPSQETANIVVADCSTLVELAHMESCAEGEVYFAPQDGDVTASVPEPGDVVAVGASAEEMADARGLWTVPEMREVEPRDSPNGLPVRGLLMTPEALDGLWPAEGSVAILMRADFDDRDTLELVRNAMADLPEGDASTLVSERISSQLVTIQTWMVIGASGVLALIGCSMLITTLEQLRERKRLLAALVAVGARRTTLGCSVLWQTAVPVVLGIALASAVGLLLGAMLMSLVRISPDGWLAFLPMAGAGAGVIALVTLGSFPLLWRLMRPDGLRTE</sequence>
<dbReference type="InterPro" id="IPR003838">
    <property type="entry name" value="ABC3_permease_C"/>
</dbReference>
<evidence type="ECO:0000313" key="9">
    <source>
        <dbReference type="EMBL" id="TNM32751.1"/>
    </source>
</evidence>
<feature type="transmembrane region" description="Helical" evidence="7">
    <location>
        <begin position="738"/>
        <end position="764"/>
    </location>
</feature>
<comment type="similarity">
    <text evidence="2">Belongs to the ABC-4 integral membrane protein family. LolC/E subfamily.</text>
</comment>
<keyword evidence="10" id="KW-1185">Reference proteome</keyword>
<evidence type="ECO:0000256" key="7">
    <source>
        <dbReference type="SAM" id="Phobius"/>
    </source>
</evidence>
<evidence type="ECO:0000256" key="5">
    <source>
        <dbReference type="ARBA" id="ARBA00022989"/>
    </source>
</evidence>
<name>A0A5C4VAA2_9ACTN</name>
<protein>
    <submittedName>
        <fullName evidence="9">ABC transporter permease</fullName>
    </submittedName>
</protein>
<evidence type="ECO:0000256" key="1">
    <source>
        <dbReference type="ARBA" id="ARBA00004651"/>
    </source>
</evidence>
<feature type="transmembrane region" description="Helical" evidence="7">
    <location>
        <begin position="196"/>
        <end position="220"/>
    </location>
</feature>
<dbReference type="OrthoDB" id="3654456at2"/>
<evidence type="ECO:0000259" key="8">
    <source>
        <dbReference type="Pfam" id="PF02687"/>
    </source>
</evidence>
<feature type="transmembrane region" description="Helical" evidence="7">
    <location>
        <begin position="253"/>
        <end position="274"/>
    </location>
</feature>
<keyword evidence="5 7" id="KW-1133">Transmembrane helix</keyword>
<feature type="transmembrane region" description="Helical" evidence="7">
    <location>
        <begin position="294"/>
        <end position="315"/>
    </location>
</feature>
<keyword evidence="3" id="KW-1003">Cell membrane</keyword>
<accession>A0A5C4VAA2</accession>
<dbReference type="Proteomes" id="UP000311713">
    <property type="component" value="Unassembled WGS sequence"/>
</dbReference>
<evidence type="ECO:0000256" key="3">
    <source>
        <dbReference type="ARBA" id="ARBA00022475"/>
    </source>
</evidence>
<reference evidence="9 10" key="1">
    <citation type="submission" date="2019-06" db="EMBL/GenBank/DDBJ databases">
        <title>Draft genome of Streptomyces sedi sp. JCM16909.</title>
        <authorList>
            <person name="Klykleung N."/>
            <person name="Tanasupawat S."/>
            <person name="Kudo T."/>
            <person name="Yuki M."/>
            <person name="Ohkuma M."/>
        </authorList>
    </citation>
    <scope>NUCLEOTIDE SEQUENCE [LARGE SCALE GENOMIC DNA]</scope>
    <source>
        <strain evidence="9 10">JCM 16909</strain>
    </source>
</reference>
<dbReference type="InterPro" id="IPR051447">
    <property type="entry name" value="Lipoprotein-release_system"/>
</dbReference>
<evidence type="ECO:0000256" key="4">
    <source>
        <dbReference type="ARBA" id="ARBA00022692"/>
    </source>
</evidence>
<keyword evidence="4 7" id="KW-0812">Transmembrane</keyword>
<proteinExistence type="inferred from homology"/>
<dbReference type="GO" id="GO:0098797">
    <property type="term" value="C:plasma membrane protein complex"/>
    <property type="evidence" value="ECO:0007669"/>
    <property type="project" value="TreeGrafter"/>
</dbReference>
<feature type="transmembrane region" description="Helical" evidence="7">
    <location>
        <begin position="415"/>
        <end position="436"/>
    </location>
</feature>
<feature type="transmembrane region" description="Helical" evidence="7">
    <location>
        <begin position="362"/>
        <end position="387"/>
    </location>
</feature>
<feature type="transmembrane region" description="Helical" evidence="7">
    <location>
        <begin position="650"/>
        <end position="671"/>
    </location>
</feature>
<feature type="transmembrane region" description="Helical" evidence="7">
    <location>
        <begin position="709"/>
        <end position="731"/>
    </location>
</feature>
<keyword evidence="6 7" id="KW-0472">Membrane</keyword>
<dbReference type="EMBL" id="VDGT01000003">
    <property type="protein sequence ID" value="TNM32751.1"/>
    <property type="molecule type" value="Genomic_DNA"/>
</dbReference>
<evidence type="ECO:0000313" key="10">
    <source>
        <dbReference type="Proteomes" id="UP000311713"/>
    </source>
</evidence>
<gene>
    <name evidence="9" type="ORF">FH715_05355</name>
</gene>